<dbReference type="InterPro" id="IPR001789">
    <property type="entry name" value="Sig_transdc_resp-reg_receiver"/>
</dbReference>
<dbReference type="KEGG" id="paa:Paes_1214"/>
<dbReference type="eggNOG" id="COG2204">
    <property type="taxonomic scope" value="Bacteria"/>
</dbReference>
<dbReference type="GO" id="GO:0000160">
    <property type="term" value="P:phosphorelay signal transduction system"/>
    <property type="evidence" value="ECO:0007669"/>
    <property type="project" value="InterPro"/>
</dbReference>
<keyword evidence="1 2" id="KW-0597">Phosphoprotein</keyword>
<evidence type="ECO:0000313" key="4">
    <source>
        <dbReference type="EMBL" id="ACF46242.1"/>
    </source>
</evidence>
<feature type="domain" description="Response regulatory" evidence="3">
    <location>
        <begin position="5"/>
        <end position="123"/>
    </location>
</feature>
<dbReference type="PANTHER" id="PTHR44591">
    <property type="entry name" value="STRESS RESPONSE REGULATOR PROTEIN 1"/>
    <property type="match status" value="1"/>
</dbReference>
<dbReference type="HOGENOM" id="CLU_000445_69_8_10"/>
<dbReference type="SUPFAM" id="SSF52172">
    <property type="entry name" value="CheY-like"/>
    <property type="match status" value="1"/>
</dbReference>
<protein>
    <submittedName>
        <fullName evidence="4">Response regulator receiver protein</fullName>
    </submittedName>
</protein>
<gene>
    <name evidence="4" type="ordered locus">Paes_1214</name>
</gene>
<keyword evidence="5" id="KW-1185">Reference proteome</keyword>
<sequence>MIMKQILVIDDEPDILRLIRKILENQGGYSVTTVEKGKKAEEMIETTKFDLVITDIIMPEIEGMEIIFFLKKHSPTTKILAISGGGKLSPDGYLTIASTAGAHSVLQKPFETQELLREVEQLLYH</sequence>
<name>B4S855_PROA2</name>
<feature type="modified residue" description="4-aspartylphosphate" evidence="2">
    <location>
        <position position="55"/>
    </location>
</feature>
<proteinExistence type="predicted"/>
<dbReference type="Proteomes" id="UP000002725">
    <property type="component" value="Chromosome"/>
</dbReference>
<dbReference type="Pfam" id="PF00072">
    <property type="entry name" value="Response_reg"/>
    <property type="match status" value="1"/>
</dbReference>
<evidence type="ECO:0000259" key="3">
    <source>
        <dbReference type="PROSITE" id="PS50110"/>
    </source>
</evidence>
<accession>B4S855</accession>
<dbReference type="Gene3D" id="3.40.50.2300">
    <property type="match status" value="1"/>
</dbReference>
<evidence type="ECO:0000313" key="5">
    <source>
        <dbReference type="Proteomes" id="UP000002725"/>
    </source>
</evidence>
<dbReference type="AlphaFoldDB" id="B4S855"/>
<evidence type="ECO:0000256" key="2">
    <source>
        <dbReference type="PROSITE-ProRule" id="PRU00169"/>
    </source>
</evidence>
<organism evidence="4 5">
    <name type="scientific">Prosthecochloris aestuarii (strain DSM 271 / SK 413)</name>
    <dbReference type="NCBI Taxonomy" id="290512"/>
    <lineage>
        <taxon>Bacteria</taxon>
        <taxon>Pseudomonadati</taxon>
        <taxon>Chlorobiota</taxon>
        <taxon>Chlorobiia</taxon>
        <taxon>Chlorobiales</taxon>
        <taxon>Chlorobiaceae</taxon>
        <taxon>Prosthecochloris</taxon>
    </lineage>
</organism>
<reference evidence="4" key="1">
    <citation type="submission" date="2008-06" db="EMBL/GenBank/DDBJ databases">
        <title>Complete sequence of chromosome of Prosthecochloris aestuarii DSM 271.</title>
        <authorList>
            <consortium name="US DOE Joint Genome Institute"/>
            <person name="Lucas S."/>
            <person name="Copeland A."/>
            <person name="Lapidus A."/>
            <person name="Glavina del Rio T."/>
            <person name="Dalin E."/>
            <person name="Tice H."/>
            <person name="Bruce D."/>
            <person name="Goodwin L."/>
            <person name="Pitluck S."/>
            <person name="Schmutz J."/>
            <person name="Larimer F."/>
            <person name="Land M."/>
            <person name="Hauser L."/>
            <person name="Kyrpides N."/>
            <person name="Anderson I."/>
            <person name="Liu Z."/>
            <person name="Li T."/>
            <person name="Zhao F."/>
            <person name="Overmann J."/>
            <person name="Bryant D.A."/>
            <person name="Richardson P."/>
        </authorList>
    </citation>
    <scope>NUCLEOTIDE SEQUENCE [LARGE SCALE GENOMIC DNA]</scope>
    <source>
        <strain evidence="4">DSM 271</strain>
    </source>
</reference>
<dbReference type="PANTHER" id="PTHR44591:SF23">
    <property type="entry name" value="CHEY SUBFAMILY"/>
    <property type="match status" value="1"/>
</dbReference>
<dbReference type="EMBL" id="CP001108">
    <property type="protein sequence ID" value="ACF46242.1"/>
    <property type="molecule type" value="Genomic_DNA"/>
</dbReference>
<dbReference type="STRING" id="290512.Paes_1214"/>
<dbReference type="SMART" id="SM00448">
    <property type="entry name" value="REC"/>
    <property type="match status" value="1"/>
</dbReference>
<dbReference type="InterPro" id="IPR011006">
    <property type="entry name" value="CheY-like_superfamily"/>
</dbReference>
<evidence type="ECO:0000256" key="1">
    <source>
        <dbReference type="ARBA" id="ARBA00022553"/>
    </source>
</evidence>
<dbReference type="PROSITE" id="PS50110">
    <property type="entry name" value="RESPONSE_REGULATORY"/>
    <property type="match status" value="1"/>
</dbReference>
<dbReference type="InterPro" id="IPR050595">
    <property type="entry name" value="Bact_response_regulator"/>
</dbReference>